<reference evidence="2" key="1">
    <citation type="journal article" date="2023" name="Proc. Natl. Acad. Sci. U.S.A.">
        <title>Genomic and structural basis for evolution of tropane alkaloid biosynthesis.</title>
        <authorList>
            <person name="Wanga Y.-J."/>
            <person name="Taina T."/>
            <person name="Yua J.-Y."/>
            <person name="Lia J."/>
            <person name="Xua B."/>
            <person name="Chenc J."/>
            <person name="D'Auriad J.C."/>
            <person name="Huanga J.-P."/>
            <person name="Huanga S.-X."/>
        </authorList>
    </citation>
    <scope>NUCLEOTIDE SEQUENCE [LARGE SCALE GENOMIC DNA]</scope>
    <source>
        <strain evidence="2">cv. KIB-2019</strain>
    </source>
</reference>
<dbReference type="Proteomes" id="UP001152561">
    <property type="component" value="Unassembled WGS sequence"/>
</dbReference>
<accession>A0A9Q1N124</accession>
<evidence type="ECO:0000313" key="1">
    <source>
        <dbReference type="EMBL" id="KAJ8573779.1"/>
    </source>
</evidence>
<proteinExistence type="predicted"/>
<organism evidence="1 2">
    <name type="scientific">Anisodus acutangulus</name>
    <dbReference type="NCBI Taxonomy" id="402998"/>
    <lineage>
        <taxon>Eukaryota</taxon>
        <taxon>Viridiplantae</taxon>
        <taxon>Streptophyta</taxon>
        <taxon>Embryophyta</taxon>
        <taxon>Tracheophyta</taxon>
        <taxon>Spermatophyta</taxon>
        <taxon>Magnoliopsida</taxon>
        <taxon>eudicotyledons</taxon>
        <taxon>Gunneridae</taxon>
        <taxon>Pentapetalae</taxon>
        <taxon>asterids</taxon>
        <taxon>lamiids</taxon>
        <taxon>Solanales</taxon>
        <taxon>Solanaceae</taxon>
        <taxon>Solanoideae</taxon>
        <taxon>Hyoscyameae</taxon>
        <taxon>Anisodus</taxon>
    </lineage>
</organism>
<protein>
    <submittedName>
        <fullName evidence="1">Uncharacterized protein</fullName>
    </submittedName>
</protein>
<evidence type="ECO:0000313" key="2">
    <source>
        <dbReference type="Proteomes" id="UP001152561"/>
    </source>
</evidence>
<dbReference type="AlphaFoldDB" id="A0A9Q1N124"/>
<name>A0A9Q1N124_9SOLA</name>
<keyword evidence="2" id="KW-1185">Reference proteome</keyword>
<comment type="caution">
    <text evidence="1">The sequence shown here is derived from an EMBL/GenBank/DDBJ whole genome shotgun (WGS) entry which is preliminary data.</text>
</comment>
<dbReference type="EMBL" id="JAJAGQ010000001">
    <property type="protein sequence ID" value="KAJ8573779.1"/>
    <property type="molecule type" value="Genomic_DNA"/>
</dbReference>
<gene>
    <name evidence="1" type="ORF">K7X08_010290</name>
</gene>
<sequence length="102" mass="11346">MNPMAWKIVLVAPTVGDYKQDGDDVAPHENWYMDVLAYPTGNVHHSNEEISFMKALAIKLCGTMSSLSSSRMDLKTCSEDIVPHNLMLISWSQVGGLIQFSM</sequence>